<comment type="similarity">
    <text evidence="2">Belongs to the mitochondrion-specific ribosomal protein mL41 family.</text>
</comment>
<dbReference type="InParanoid" id="A0A1D2VFH5"/>
<keyword evidence="6" id="KW-0687">Ribonucleoprotein</keyword>
<evidence type="ECO:0000256" key="2">
    <source>
        <dbReference type="ARBA" id="ARBA00010152"/>
    </source>
</evidence>
<protein>
    <submittedName>
        <fullName evidence="7">Uncharacterized protein</fullName>
    </submittedName>
</protein>
<dbReference type="OrthoDB" id="408933at2759"/>
<dbReference type="Proteomes" id="UP000095038">
    <property type="component" value="Unassembled WGS sequence"/>
</dbReference>
<dbReference type="GO" id="GO:0005762">
    <property type="term" value="C:mitochondrial large ribosomal subunit"/>
    <property type="evidence" value="ECO:0007669"/>
    <property type="project" value="EnsemblFungi"/>
</dbReference>
<organism evidence="7 8">
    <name type="scientific">Ascoidea rubescens DSM 1968</name>
    <dbReference type="NCBI Taxonomy" id="1344418"/>
    <lineage>
        <taxon>Eukaryota</taxon>
        <taxon>Fungi</taxon>
        <taxon>Dikarya</taxon>
        <taxon>Ascomycota</taxon>
        <taxon>Saccharomycotina</taxon>
        <taxon>Saccharomycetes</taxon>
        <taxon>Ascoideaceae</taxon>
        <taxon>Ascoidea</taxon>
    </lineage>
</organism>
<dbReference type="FunCoup" id="A0A1D2VFH5">
    <property type="interactions" value="138"/>
</dbReference>
<reference evidence="8" key="1">
    <citation type="submission" date="2016-05" db="EMBL/GenBank/DDBJ databases">
        <title>Comparative genomics of biotechnologically important yeasts.</title>
        <authorList>
            <consortium name="DOE Joint Genome Institute"/>
            <person name="Riley R."/>
            <person name="Haridas S."/>
            <person name="Wolfe K.H."/>
            <person name="Lopes M.R."/>
            <person name="Hittinger C.T."/>
            <person name="Goker M."/>
            <person name="Salamov A."/>
            <person name="Wisecaver J."/>
            <person name="Long T.M."/>
            <person name="Aerts A.L."/>
            <person name="Barry K."/>
            <person name="Choi C."/>
            <person name="Clum A."/>
            <person name="Coughlan A.Y."/>
            <person name="Deshpande S."/>
            <person name="Douglass A.P."/>
            <person name="Hanson S.J."/>
            <person name="Klenk H.-P."/>
            <person name="Labutti K."/>
            <person name="Lapidus A."/>
            <person name="Lindquist E."/>
            <person name="Lipzen A."/>
            <person name="Meier-Kolthoff J.P."/>
            <person name="Ohm R.A."/>
            <person name="Otillar R.P."/>
            <person name="Pangilinan J."/>
            <person name="Peng Y."/>
            <person name="Rokas A."/>
            <person name="Rosa C.A."/>
            <person name="Scheuner C."/>
            <person name="Sibirny A.A."/>
            <person name="Slot J.C."/>
            <person name="Stielow J.B."/>
            <person name="Sun H."/>
            <person name="Kurtzman C.P."/>
            <person name="Blackwell M."/>
            <person name="Grigoriev I.V."/>
            <person name="Jeffries T.W."/>
        </authorList>
    </citation>
    <scope>NUCLEOTIDE SEQUENCE [LARGE SCALE GENOMIC DNA]</scope>
    <source>
        <strain evidence="8">DSM 1968</strain>
    </source>
</reference>
<proteinExistence type="inferred from homology"/>
<name>A0A1D2VFH5_9ASCO</name>
<dbReference type="PANTHER" id="PTHR21338:SF0">
    <property type="entry name" value="LARGE RIBOSOMAL SUBUNIT PROTEIN ML41"/>
    <property type="match status" value="1"/>
</dbReference>
<dbReference type="STRING" id="1344418.A0A1D2VFH5"/>
<dbReference type="AlphaFoldDB" id="A0A1D2VFH5"/>
<dbReference type="Pfam" id="PF09809">
    <property type="entry name" value="MRP-L27"/>
    <property type="match status" value="1"/>
</dbReference>
<dbReference type="RefSeq" id="XP_020046577.1">
    <property type="nucleotide sequence ID" value="XM_020191216.1"/>
</dbReference>
<dbReference type="GeneID" id="30964852"/>
<evidence type="ECO:0000256" key="4">
    <source>
        <dbReference type="ARBA" id="ARBA00022980"/>
    </source>
</evidence>
<keyword evidence="8" id="KW-1185">Reference proteome</keyword>
<evidence type="ECO:0000313" key="8">
    <source>
        <dbReference type="Proteomes" id="UP000095038"/>
    </source>
</evidence>
<keyword evidence="3" id="KW-0809">Transit peptide</keyword>
<evidence type="ECO:0000256" key="5">
    <source>
        <dbReference type="ARBA" id="ARBA00023128"/>
    </source>
</evidence>
<sequence length="149" mass="17193">MKVSAPAYFHSSATAQLLRPWVKERSNQLFYGQRKSGSKRHALTTKQGNKTFYKGTRSSGIGKHTPGGNYYITWSKVRTYVPPSSENYNHDLKPLVPKYNFTKVSSNSYKGFKNSLDSNLYYKKLSDYIFYGKEINPNDPELPEWLEHP</sequence>
<evidence type="ECO:0000256" key="6">
    <source>
        <dbReference type="ARBA" id="ARBA00023274"/>
    </source>
</evidence>
<gene>
    <name evidence="7" type="ORF">ASCRUDRAFT_58787</name>
</gene>
<comment type="subcellular location">
    <subcellularLocation>
        <location evidence="1">Mitochondrion</location>
    </subcellularLocation>
</comment>
<keyword evidence="5" id="KW-0496">Mitochondrion</keyword>
<dbReference type="PANTHER" id="PTHR21338">
    <property type="entry name" value="MITOCHONDRIAL RIBOSOMAL PROTEIN L41"/>
    <property type="match status" value="1"/>
</dbReference>
<dbReference type="EMBL" id="KV454482">
    <property type="protein sequence ID" value="ODV60270.1"/>
    <property type="molecule type" value="Genomic_DNA"/>
</dbReference>
<keyword evidence="4" id="KW-0689">Ribosomal protein</keyword>
<evidence type="ECO:0000256" key="3">
    <source>
        <dbReference type="ARBA" id="ARBA00022946"/>
    </source>
</evidence>
<dbReference type="GO" id="GO:0006412">
    <property type="term" value="P:translation"/>
    <property type="evidence" value="ECO:0007669"/>
    <property type="project" value="TreeGrafter"/>
</dbReference>
<dbReference type="GO" id="GO:0003735">
    <property type="term" value="F:structural constituent of ribosome"/>
    <property type="evidence" value="ECO:0007669"/>
    <property type="project" value="EnsemblFungi"/>
</dbReference>
<dbReference type="InterPro" id="IPR019189">
    <property type="entry name" value="Ribosomal_mL41"/>
</dbReference>
<evidence type="ECO:0000313" key="7">
    <source>
        <dbReference type="EMBL" id="ODV60270.1"/>
    </source>
</evidence>
<evidence type="ECO:0000256" key="1">
    <source>
        <dbReference type="ARBA" id="ARBA00004173"/>
    </source>
</evidence>
<accession>A0A1D2VFH5</accession>